<evidence type="ECO:0000313" key="1">
    <source>
        <dbReference type="EMBL" id="ACH48892.1"/>
    </source>
</evidence>
<protein>
    <submittedName>
        <fullName evidence="1">Uncharacterized protein</fullName>
    </submittedName>
</protein>
<dbReference type="HOGENOM" id="CLU_218421_0_0_6"/>
<dbReference type="Proteomes" id="UP000008819">
    <property type="component" value="Chromosome"/>
</dbReference>
<dbReference type="KEGG" id="sea:SeAg_B3410"/>
<name>B5F6B8_SALA4</name>
<gene>
    <name evidence="1" type="ordered locus">SeAg_B3410</name>
</gene>
<evidence type="ECO:0000313" key="2">
    <source>
        <dbReference type="Proteomes" id="UP000008819"/>
    </source>
</evidence>
<dbReference type="EMBL" id="CP001138">
    <property type="protein sequence ID" value="ACH48892.1"/>
    <property type="molecule type" value="Genomic_DNA"/>
</dbReference>
<accession>B5F6B8</accession>
<reference evidence="1 2" key="1">
    <citation type="journal article" date="2011" name="J. Bacteriol.">
        <title>Comparative genomics of 28 Salmonella enterica isolates: evidence for CRISPR-mediated adaptive sublineage evolution.</title>
        <authorList>
            <person name="Fricke W.F."/>
            <person name="Mammel M.K."/>
            <person name="McDermott P.F."/>
            <person name="Tartera C."/>
            <person name="White D.G."/>
            <person name="Leclerc J.E."/>
            <person name="Ravel J."/>
            <person name="Cebula T.A."/>
        </authorList>
    </citation>
    <scope>NUCLEOTIDE SEQUENCE [LARGE SCALE GENOMIC DNA]</scope>
    <source>
        <strain evidence="1 2">SL483</strain>
    </source>
</reference>
<proteinExistence type="predicted"/>
<sequence>MWEHGRCAVPLAVDKKYPLQIVILDVAAGNERNVNAPILCPRR</sequence>
<organism evidence="1 2">
    <name type="scientific">Salmonella agona (strain SL483)</name>
    <dbReference type="NCBI Taxonomy" id="454166"/>
    <lineage>
        <taxon>Bacteria</taxon>
        <taxon>Pseudomonadati</taxon>
        <taxon>Pseudomonadota</taxon>
        <taxon>Gammaproteobacteria</taxon>
        <taxon>Enterobacterales</taxon>
        <taxon>Enterobacteriaceae</taxon>
        <taxon>Salmonella</taxon>
    </lineage>
</organism>
<dbReference type="AlphaFoldDB" id="B5F6B8"/>